<protein>
    <submittedName>
        <fullName evidence="3">Putative c6 transcription factor</fullName>
    </submittedName>
</protein>
<evidence type="ECO:0000256" key="2">
    <source>
        <dbReference type="SAM" id="MobiDB-lite"/>
    </source>
</evidence>
<reference evidence="3 4" key="1">
    <citation type="journal article" date="2018" name="PLoS Pathog.">
        <title>Evolution of structural diversity of trichothecenes, a family of toxins produced by plant pathogenic and entomopathogenic fungi.</title>
        <authorList>
            <person name="Proctor R.H."/>
            <person name="McCormick S.P."/>
            <person name="Kim H.S."/>
            <person name="Cardoza R.E."/>
            <person name="Stanley A.M."/>
            <person name="Lindo L."/>
            <person name="Kelly A."/>
            <person name="Brown D.W."/>
            <person name="Lee T."/>
            <person name="Vaughan M.M."/>
            <person name="Alexander N.J."/>
            <person name="Busman M."/>
            <person name="Gutierrez S."/>
        </authorList>
    </citation>
    <scope>NUCLEOTIDE SEQUENCE [LARGE SCALE GENOMIC DNA]</scope>
    <source>
        <strain evidence="3 4">NRRL 13405</strain>
    </source>
</reference>
<proteinExistence type="predicted"/>
<dbReference type="Proteomes" id="UP000265631">
    <property type="component" value="Unassembled WGS sequence"/>
</dbReference>
<sequence>MAEALGAISSTITILDLAFKLRKCHDRIEAAPGVWGEYCDKVDSLSHVQSVLMDMISGQNHAIDRVKSEELATLADKEMQIIVKQANNILGACKDLARSPRQRVWDWLRVKRASVKFVIAEKGLQGLIDSVEKAKVSLQAAVCLFGLEKLNAGHDHRRKKGSVKARDNGDHNVQAAGGYEIVLRDKKVLIMATDTDEYKSITRGVGTDAHTTGLIPVERNLEDMSDDEWERGIGNHLYEFQLSPPSTSVEDPESEEDSNRLDTHLSNDTMLIPVDSDKQSRAFVKEGTNLSQCDQGETKAMVFCVSRIRITETDQTFSFQEPCQQPCDHVAMQVFDARLTVRHLPYMMEIMFISGAVSSDSLRAWTSGYGWELDSPTKSPRAARDDDHSPLSLLQKVKRRDDTIPARIPFSLLVGYLKLIEVLRFEEEYLAQCCIWTDAILSEVSTSFDEEAIAWTWVLWKLQRGTEFKRLTGIIQQQGKHLIDQETNRYGVVPPQRIIKITPDTIDQKRISVLSQIRDLVQNTIETSRRNYMRARTQDDPGRTAPPNIISSSLVVGYFTLEHEMFLLDGRTWDDGNFDGCGEEKPTCAHCERRGEECRYVLPYHTSHYTSAVSSPQASASGLNLDMLDMELMHNFCTSTYATLSNDSAIRDLWKIRIVKLCLNCDYALLAILSVSALHLSHFSIERREFLRERAITYHNQALSIAAGFIDAYSDENAQHLFAFSVLTVYYSFAQTPEHDDGPYPPWAVLIKGCTSFVELANSTLLAGPFSVLFHQARKHLDLRQQTFSKDYMQQLWLFVDDRITDPERRTIYRDAIQALNQTYGVFYEVEGDNDLVDIFSWVVMAKDFLKFVEDEEEEALVVLSYFCVLLHKLPSQWWLDGWVNHLMTRIYSSVGEMYLTFLVWPMEQIGWLPKR</sequence>
<feature type="region of interest" description="Disordered" evidence="2">
    <location>
        <begin position="241"/>
        <end position="261"/>
    </location>
</feature>
<dbReference type="PANTHER" id="PTHR47784:SF5">
    <property type="entry name" value="STEROL UPTAKE CONTROL PROTEIN 2"/>
    <property type="match status" value="1"/>
</dbReference>
<dbReference type="InterPro" id="IPR053157">
    <property type="entry name" value="Sterol_Uptake_Regulator"/>
</dbReference>
<name>A0A395MI46_9HYPO</name>
<accession>A0A395MI46</accession>
<dbReference type="InterPro" id="IPR021858">
    <property type="entry name" value="Fun_TF"/>
</dbReference>
<evidence type="ECO:0000313" key="3">
    <source>
        <dbReference type="EMBL" id="RFN46933.1"/>
    </source>
</evidence>
<dbReference type="PANTHER" id="PTHR47784">
    <property type="entry name" value="STEROL UPTAKE CONTROL PROTEIN 2"/>
    <property type="match status" value="1"/>
</dbReference>
<dbReference type="InterPro" id="IPR001138">
    <property type="entry name" value="Zn2Cys6_DnaBD"/>
</dbReference>
<dbReference type="EMBL" id="PXXK01000278">
    <property type="protein sequence ID" value="RFN46933.1"/>
    <property type="molecule type" value="Genomic_DNA"/>
</dbReference>
<comment type="caution">
    <text evidence="3">The sequence shown here is derived from an EMBL/GenBank/DDBJ whole genome shotgun (WGS) entry which is preliminary data.</text>
</comment>
<dbReference type="Pfam" id="PF11951">
    <property type="entry name" value="Fungal_trans_2"/>
    <property type="match status" value="1"/>
</dbReference>
<evidence type="ECO:0000313" key="4">
    <source>
        <dbReference type="Proteomes" id="UP000265631"/>
    </source>
</evidence>
<dbReference type="STRING" id="2594813.A0A395MI46"/>
<gene>
    <name evidence="3" type="ORF">FIE12Z_8820</name>
</gene>
<dbReference type="CDD" id="cd00067">
    <property type="entry name" value="GAL4"/>
    <property type="match status" value="1"/>
</dbReference>
<dbReference type="GO" id="GO:0008270">
    <property type="term" value="F:zinc ion binding"/>
    <property type="evidence" value="ECO:0007669"/>
    <property type="project" value="InterPro"/>
</dbReference>
<dbReference type="GO" id="GO:0001228">
    <property type="term" value="F:DNA-binding transcription activator activity, RNA polymerase II-specific"/>
    <property type="evidence" value="ECO:0007669"/>
    <property type="project" value="TreeGrafter"/>
</dbReference>
<dbReference type="AlphaFoldDB" id="A0A395MI46"/>
<keyword evidence="4" id="KW-1185">Reference proteome</keyword>
<organism evidence="3 4">
    <name type="scientific">Fusarium flagelliforme</name>
    <dbReference type="NCBI Taxonomy" id="2675880"/>
    <lineage>
        <taxon>Eukaryota</taxon>
        <taxon>Fungi</taxon>
        <taxon>Dikarya</taxon>
        <taxon>Ascomycota</taxon>
        <taxon>Pezizomycotina</taxon>
        <taxon>Sordariomycetes</taxon>
        <taxon>Hypocreomycetidae</taxon>
        <taxon>Hypocreales</taxon>
        <taxon>Nectriaceae</taxon>
        <taxon>Fusarium</taxon>
        <taxon>Fusarium incarnatum-equiseti species complex</taxon>
    </lineage>
</organism>
<evidence type="ECO:0000256" key="1">
    <source>
        <dbReference type="ARBA" id="ARBA00023242"/>
    </source>
</evidence>
<keyword evidence="1" id="KW-0539">Nucleus</keyword>